<accession>A0A1J1HMS4</accession>
<protein>
    <submittedName>
        <fullName evidence="1">CLUMA_CG001337, isoform A</fullName>
    </submittedName>
</protein>
<dbReference type="EMBL" id="CVRI01000004">
    <property type="protein sequence ID" value="CRK87537.1"/>
    <property type="molecule type" value="Genomic_DNA"/>
</dbReference>
<name>A0A1J1HMS4_9DIPT</name>
<organism evidence="1 2">
    <name type="scientific">Clunio marinus</name>
    <dbReference type="NCBI Taxonomy" id="568069"/>
    <lineage>
        <taxon>Eukaryota</taxon>
        <taxon>Metazoa</taxon>
        <taxon>Ecdysozoa</taxon>
        <taxon>Arthropoda</taxon>
        <taxon>Hexapoda</taxon>
        <taxon>Insecta</taxon>
        <taxon>Pterygota</taxon>
        <taxon>Neoptera</taxon>
        <taxon>Endopterygota</taxon>
        <taxon>Diptera</taxon>
        <taxon>Nematocera</taxon>
        <taxon>Chironomoidea</taxon>
        <taxon>Chironomidae</taxon>
        <taxon>Clunio</taxon>
    </lineage>
</organism>
<dbReference type="AlphaFoldDB" id="A0A1J1HMS4"/>
<proteinExistence type="predicted"/>
<sequence>MIAMLNSSANLSMDSVLKNRFQIQIFLCASVLLQRMSSKQKLQKSDSVRKSFPFGFLPSPYKLMTISTKHSTKNGIKYLKALSLQMFPQPHK</sequence>
<evidence type="ECO:0000313" key="1">
    <source>
        <dbReference type="EMBL" id="CRK87537.1"/>
    </source>
</evidence>
<keyword evidence="2" id="KW-1185">Reference proteome</keyword>
<reference evidence="1 2" key="1">
    <citation type="submission" date="2015-04" db="EMBL/GenBank/DDBJ databases">
        <authorList>
            <person name="Syromyatnikov M.Y."/>
            <person name="Popov V.N."/>
        </authorList>
    </citation>
    <scope>NUCLEOTIDE SEQUENCE [LARGE SCALE GENOMIC DNA]</scope>
</reference>
<evidence type="ECO:0000313" key="2">
    <source>
        <dbReference type="Proteomes" id="UP000183832"/>
    </source>
</evidence>
<gene>
    <name evidence="1" type="ORF">CLUMA_CG001337</name>
</gene>
<dbReference type="Proteomes" id="UP000183832">
    <property type="component" value="Unassembled WGS sequence"/>
</dbReference>